<keyword evidence="2" id="KW-0249">Electron transport</keyword>
<dbReference type="Proteomes" id="UP000054558">
    <property type="component" value="Unassembled WGS sequence"/>
</dbReference>
<sequence>MLSRFSGAFKRLVGKIQKIEHVGTDRSGNKYFKRPEEVDGTVVEKRWIEFGGDKLPDPTSVPVEWTSWLAGTRPHAPSEEEMSALEMRRTMIKFRASVLEKEEEKRKFRARSLRQAGVAEQEGPHDMSRVMDQISASSSREDAWEAGDSGKVAGLPKQRPGSRVGVQRFDPAADSGGPKGSFKPDSWQPSSSGGSPSAAPRPPSEERKAGQHDPRKPSSNLDQSSQSAEPAGRGATFQPGAWQPD</sequence>
<dbReference type="OrthoDB" id="274641at2759"/>
<name>A0A1Y1IFM1_KLENI</name>
<proteinExistence type="inferred from homology"/>
<evidence type="ECO:0000256" key="1">
    <source>
        <dbReference type="ARBA" id="ARBA00007355"/>
    </source>
</evidence>
<keyword evidence="5" id="KW-1185">Reference proteome</keyword>
<feature type="compositionally biased region" description="Basic and acidic residues" evidence="3">
    <location>
        <begin position="203"/>
        <end position="216"/>
    </location>
</feature>
<keyword evidence="2" id="KW-0472">Membrane</keyword>
<keyword evidence="2" id="KW-0496">Mitochondrion</keyword>
<comment type="similarity">
    <text evidence="1 2">Belongs to the complex I NDUFA12 subunit family.</text>
</comment>
<dbReference type="AlphaFoldDB" id="A0A1Y1IFM1"/>
<evidence type="ECO:0000313" key="4">
    <source>
        <dbReference type="EMBL" id="GAQ89670.1"/>
    </source>
</evidence>
<protein>
    <recommendedName>
        <fullName evidence="2">NADH dehydrogenase [ubiquinone] 1 alpha subcomplex subunit 12</fullName>
    </recommendedName>
</protein>
<dbReference type="PANTHER" id="PTHR12910:SF1">
    <property type="entry name" value="NADH DEHYDROGENASE [UBIQUINONE] 1 ALPHA SUBCOMPLEX SUBUNIT 12"/>
    <property type="match status" value="1"/>
</dbReference>
<accession>A0A1Y1IFM1</accession>
<evidence type="ECO:0000313" key="5">
    <source>
        <dbReference type="Proteomes" id="UP000054558"/>
    </source>
</evidence>
<feature type="compositionally biased region" description="Polar residues" evidence="3">
    <location>
        <begin position="217"/>
        <end position="228"/>
    </location>
</feature>
<dbReference type="Pfam" id="PF05071">
    <property type="entry name" value="NDUFA12"/>
    <property type="match status" value="1"/>
</dbReference>
<dbReference type="OMA" id="FVRHFPP"/>
<keyword evidence="2" id="KW-0999">Mitochondrion inner membrane</keyword>
<feature type="region of interest" description="Disordered" evidence="3">
    <location>
        <begin position="105"/>
        <end position="245"/>
    </location>
</feature>
<comment type="subcellular location">
    <subcellularLocation>
        <location evidence="2">Mitochondrion inner membrane</location>
        <topology evidence="2">Peripheral membrane protein</topology>
        <orientation evidence="2">Matrix side</orientation>
    </subcellularLocation>
</comment>
<dbReference type="EMBL" id="DF237497">
    <property type="protein sequence ID" value="GAQ89670.1"/>
    <property type="molecule type" value="Genomic_DNA"/>
</dbReference>
<organism evidence="4 5">
    <name type="scientific">Klebsormidium nitens</name>
    <name type="common">Green alga</name>
    <name type="synonym">Ulothrix nitens</name>
    <dbReference type="NCBI Taxonomy" id="105231"/>
    <lineage>
        <taxon>Eukaryota</taxon>
        <taxon>Viridiplantae</taxon>
        <taxon>Streptophyta</taxon>
        <taxon>Klebsormidiophyceae</taxon>
        <taxon>Klebsormidiales</taxon>
        <taxon>Klebsormidiaceae</taxon>
        <taxon>Klebsormidium</taxon>
    </lineage>
</organism>
<keyword evidence="2" id="KW-0679">Respiratory chain</keyword>
<dbReference type="STRING" id="105231.A0A1Y1IFM1"/>
<dbReference type="InterPro" id="IPR007763">
    <property type="entry name" value="NDUFA12"/>
</dbReference>
<evidence type="ECO:0000256" key="2">
    <source>
        <dbReference type="RuleBase" id="RU363103"/>
    </source>
</evidence>
<dbReference type="GO" id="GO:0005743">
    <property type="term" value="C:mitochondrial inner membrane"/>
    <property type="evidence" value="ECO:0007669"/>
    <property type="project" value="UniProtKB-SubCell"/>
</dbReference>
<evidence type="ECO:0000256" key="3">
    <source>
        <dbReference type="SAM" id="MobiDB-lite"/>
    </source>
</evidence>
<gene>
    <name evidence="4" type="ORF">KFL_005480140</name>
</gene>
<feature type="compositionally biased region" description="Low complexity" evidence="3">
    <location>
        <begin position="189"/>
        <end position="198"/>
    </location>
</feature>
<dbReference type="PANTHER" id="PTHR12910">
    <property type="entry name" value="NADH-UBIQUINONE OXIDOREDUCTASE SUBUNIT B17.2"/>
    <property type="match status" value="1"/>
</dbReference>
<dbReference type="GO" id="GO:0045271">
    <property type="term" value="C:respiratory chain complex I"/>
    <property type="evidence" value="ECO:0007669"/>
    <property type="project" value="InterPro"/>
</dbReference>
<comment type="function">
    <text evidence="2">Accessory subunit of the mitochondrial membrane respiratory chain NADH dehydrogenase (Complex I), that is believed not to be involved in catalysis. Complex I functions in the transfer of electrons from NADH to the respiratory chain. The immediate electron acceptor for the enzyme is believed to be ubiquinone.</text>
</comment>
<reference evidence="4 5" key="1">
    <citation type="journal article" date="2014" name="Nat. Commun.">
        <title>Klebsormidium flaccidum genome reveals primary factors for plant terrestrial adaptation.</title>
        <authorList>
            <person name="Hori K."/>
            <person name="Maruyama F."/>
            <person name="Fujisawa T."/>
            <person name="Togashi T."/>
            <person name="Yamamoto N."/>
            <person name="Seo M."/>
            <person name="Sato S."/>
            <person name="Yamada T."/>
            <person name="Mori H."/>
            <person name="Tajima N."/>
            <person name="Moriyama T."/>
            <person name="Ikeuchi M."/>
            <person name="Watanabe M."/>
            <person name="Wada H."/>
            <person name="Kobayashi K."/>
            <person name="Saito M."/>
            <person name="Masuda T."/>
            <person name="Sasaki-Sekimoto Y."/>
            <person name="Mashiguchi K."/>
            <person name="Awai K."/>
            <person name="Shimojima M."/>
            <person name="Masuda S."/>
            <person name="Iwai M."/>
            <person name="Nobusawa T."/>
            <person name="Narise T."/>
            <person name="Kondo S."/>
            <person name="Saito H."/>
            <person name="Sato R."/>
            <person name="Murakawa M."/>
            <person name="Ihara Y."/>
            <person name="Oshima-Yamada Y."/>
            <person name="Ohtaka K."/>
            <person name="Satoh M."/>
            <person name="Sonobe K."/>
            <person name="Ishii M."/>
            <person name="Ohtani R."/>
            <person name="Kanamori-Sato M."/>
            <person name="Honoki R."/>
            <person name="Miyazaki D."/>
            <person name="Mochizuki H."/>
            <person name="Umetsu J."/>
            <person name="Higashi K."/>
            <person name="Shibata D."/>
            <person name="Kamiya Y."/>
            <person name="Sato N."/>
            <person name="Nakamura Y."/>
            <person name="Tabata S."/>
            <person name="Ida S."/>
            <person name="Kurokawa K."/>
            <person name="Ohta H."/>
        </authorList>
    </citation>
    <scope>NUCLEOTIDE SEQUENCE [LARGE SCALE GENOMIC DNA]</scope>
    <source>
        <strain evidence="4 5">NIES-2285</strain>
    </source>
</reference>
<keyword evidence="2" id="KW-0813">Transport</keyword>